<name>A0AAE0ICZ8_9PEZI</name>
<proteinExistence type="predicted"/>
<keyword evidence="1" id="KW-0732">Signal</keyword>
<gene>
    <name evidence="3" type="ORF">B0H66DRAFT_620662</name>
</gene>
<reference evidence="3" key="2">
    <citation type="submission" date="2023-06" db="EMBL/GenBank/DDBJ databases">
        <authorList>
            <consortium name="Lawrence Berkeley National Laboratory"/>
            <person name="Haridas S."/>
            <person name="Hensen N."/>
            <person name="Bonometti L."/>
            <person name="Westerberg I."/>
            <person name="Brannstrom I.O."/>
            <person name="Guillou S."/>
            <person name="Cros-Aarteil S."/>
            <person name="Calhoun S."/>
            <person name="Kuo A."/>
            <person name="Mondo S."/>
            <person name="Pangilinan J."/>
            <person name="Riley R."/>
            <person name="Labutti K."/>
            <person name="Andreopoulos B."/>
            <person name="Lipzen A."/>
            <person name="Chen C."/>
            <person name="Yanf M."/>
            <person name="Daum C."/>
            <person name="Ng V."/>
            <person name="Clum A."/>
            <person name="Steindorff A."/>
            <person name="Ohm R."/>
            <person name="Martin F."/>
            <person name="Silar P."/>
            <person name="Natvig D."/>
            <person name="Lalanne C."/>
            <person name="Gautier V."/>
            <person name="Ament-Velasquez S.L."/>
            <person name="Kruys A."/>
            <person name="Hutchinson M.I."/>
            <person name="Powell A.J."/>
            <person name="Barry K."/>
            <person name="Miller A.N."/>
            <person name="Grigoriev I.V."/>
            <person name="Debuchy R."/>
            <person name="Gladieux P."/>
            <person name="Thoren M.H."/>
            <person name="Johannesson H."/>
        </authorList>
    </citation>
    <scope>NUCLEOTIDE SEQUENCE</scope>
    <source>
        <strain evidence="3">CBS 118394</strain>
    </source>
</reference>
<comment type="caution">
    <text evidence="3">The sequence shown here is derived from an EMBL/GenBank/DDBJ whole genome shotgun (WGS) entry which is preliminary data.</text>
</comment>
<dbReference type="CDD" id="cd20071">
    <property type="entry name" value="SET_SMYD"/>
    <property type="match status" value="1"/>
</dbReference>
<dbReference type="Gene3D" id="2.170.270.10">
    <property type="entry name" value="SET domain"/>
    <property type="match status" value="1"/>
</dbReference>
<dbReference type="AlphaFoldDB" id="A0AAE0ICZ8"/>
<keyword evidence="4" id="KW-1185">Reference proteome</keyword>
<reference evidence="3" key="1">
    <citation type="journal article" date="2023" name="Mol. Phylogenet. Evol.">
        <title>Genome-scale phylogeny and comparative genomics of the fungal order Sordariales.</title>
        <authorList>
            <person name="Hensen N."/>
            <person name="Bonometti L."/>
            <person name="Westerberg I."/>
            <person name="Brannstrom I.O."/>
            <person name="Guillou S."/>
            <person name="Cros-Aarteil S."/>
            <person name="Calhoun S."/>
            <person name="Haridas S."/>
            <person name="Kuo A."/>
            <person name="Mondo S."/>
            <person name="Pangilinan J."/>
            <person name="Riley R."/>
            <person name="LaButti K."/>
            <person name="Andreopoulos B."/>
            <person name="Lipzen A."/>
            <person name="Chen C."/>
            <person name="Yan M."/>
            <person name="Daum C."/>
            <person name="Ng V."/>
            <person name="Clum A."/>
            <person name="Steindorff A."/>
            <person name="Ohm R.A."/>
            <person name="Martin F."/>
            <person name="Silar P."/>
            <person name="Natvig D.O."/>
            <person name="Lalanne C."/>
            <person name="Gautier V."/>
            <person name="Ament-Velasquez S.L."/>
            <person name="Kruys A."/>
            <person name="Hutchinson M.I."/>
            <person name="Powell A.J."/>
            <person name="Barry K."/>
            <person name="Miller A.N."/>
            <person name="Grigoriev I.V."/>
            <person name="Debuchy R."/>
            <person name="Gladieux P."/>
            <person name="Hiltunen Thoren M."/>
            <person name="Johannesson H."/>
        </authorList>
    </citation>
    <scope>NUCLEOTIDE SEQUENCE</scope>
    <source>
        <strain evidence="3">CBS 118394</strain>
    </source>
</reference>
<accession>A0AAE0ICZ8</accession>
<evidence type="ECO:0000313" key="3">
    <source>
        <dbReference type="EMBL" id="KAK3322839.1"/>
    </source>
</evidence>
<dbReference type="InterPro" id="IPR001214">
    <property type="entry name" value="SET_dom"/>
</dbReference>
<evidence type="ECO:0000313" key="4">
    <source>
        <dbReference type="Proteomes" id="UP001283341"/>
    </source>
</evidence>
<dbReference type="Proteomes" id="UP001283341">
    <property type="component" value="Unassembled WGS sequence"/>
</dbReference>
<evidence type="ECO:0000259" key="2">
    <source>
        <dbReference type="Pfam" id="PF00856"/>
    </source>
</evidence>
<dbReference type="InterPro" id="IPR053185">
    <property type="entry name" value="SET_domain_protein"/>
</dbReference>
<dbReference type="SUPFAM" id="SSF82199">
    <property type="entry name" value="SET domain"/>
    <property type="match status" value="1"/>
</dbReference>
<dbReference type="Pfam" id="PF00856">
    <property type="entry name" value="SET"/>
    <property type="match status" value="1"/>
</dbReference>
<feature type="chain" id="PRO_5042150728" description="SET domain-containing protein" evidence="1">
    <location>
        <begin position="24"/>
        <end position="435"/>
    </location>
</feature>
<sequence>MVWCTSPLRAALVLGLLGSAAIAESDAKTDKFPKGGSSDGLAYEQIQKKEVYTENATSTGHTNIPKVPPVDGWWYSKICTGAYCVFTNRKLANGRGLVMVTKMEEYQKIERTEEHFNKADNKYEEPIPWAETEIVDKGPGITATKNLRRGKALMSWTPVLAVSKDLFADLRRKDRTRLLEIAVSYLPDATRERFDRQRRPQGLSKKERTVEQIILAAPFEFDLGYNWNPDVNSKHYLNYPEVDVFTHDCRPNVAWHIDGDLTFKATVARRIQAGDELTIAYVDPFVPREERTEWVRKHRGLGKPCPCQACSPGGGKEEEIKKADERWQELLEIQGELKNHESKNITPQKIQRFLDLVDQEKLNVKLADAYENAALNYNYLGMDRLAKKYADLAVQAAMVEEGTGANNVIALRIMAGDIKGHYSYQYTLKRQGKVK</sequence>
<protein>
    <recommendedName>
        <fullName evidence="2">SET domain-containing protein</fullName>
    </recommendedName>
</protein>
<dbReference type="PANTHER" id="PTHR47332">
    <property type="entry name" value="SET DOMAIN-CONTAINING PROTEIN 5"/>
    <property type="match status" value="1"/>
</dbReference>
<feature type="domain" description="SET" evidence="2">
    <location>
        <begin position="139"/>
        <end position="281"/>
    </location>
</feature>
<evidence type="ECO:0000256" key="1">
    <source>
        <dbReference type="SAM" id="SignalP"/>
    </source>
</evidence>
<dbReference type="PANTHER" id="PTHR47332:SF6">
    <property type="entry name" value="SET DOMAIN-CONTAINING PROTEIN"/>
    <property type="match status" value="1"/>
</dbReference>
<dbReference type="InterPro" id="IPR046341">
    <property type="entry name" value="SET_dom_sf"/>
</dbReference>
<feature type="signal peptide" evidence="1">
    <location>
        <begin position="1"/>
        <end position="23"/>
    </location>
</feature>
<organism evidence="3 4">
    <name type="scientific">Apodospora peruviana</name>
    <dbReference type="NCBI Taxonomy" id="516989"/>
    <lineage>
        <taxon>Eukaryota</taxon>
        <taxon>Fungi</taxon>
        <taxon>Dikarya</taxon>
        <taxon>Ascomycota</taxon>
        <taxon>Pezizomycotina</taxon>
        <taxon>Sordariomycetes</taxon>
        <taxon>Sordariomycetidae</taxon>
        <taxon>Sordariales</taxon>
        <taxon>Lasiosphaeriaceae</taxon>
        <taxon>Apodospora</taxon>
    </lineage>
</organism>
<dbReference type="EMBL" id="JAUEDM010000003">
    <property type="protein sequence ID" value="KAK3322839.1"/>
    <property type="molecule type" value="Genomic_DNA"/>
</dbReference>